<keyword evidence="2 3" id="KW-0802">TPR repeat</keyword>
<dbReference type="Proteomes" id="UP000229730">
    <property type="component" value="Unassembled WGS sequence"/>
</dbReference>
<dbReference type="PROSITE" id="PS50005">
    <property type="entry name" value="TPR"/>
    <property type="match status" value="3"/>
</dbReference>
<proteinExistence type="predicted"/>
<gene>
    <name evidence="4" type="ORF">CRD36_04380</name>
</gene>
<dbReference type="InterPro" id="IPR011990">
    <property type="entry name" value="TPR-like_helical_dom_sf"/>
</dbReference>
<evidence type="ECO:0008006" key="6">
    <source>
        <dbReference type="Google" id="ProtNLM"/>
    </source>
</evidence>
<dbReference type="Pfam" id="PF13432">
    <property type="entry name" value="TPR_16"/>
    <property type="match status" value="1"/>
</dbReference>
<dbReference type="SUPFAM" id="SSF48452">
    <property type="entry name" value="TPR-like"/>
    <property type="match status" value="3"/>
</dbReference>
<protein>
    <recommendedName>
        <fullName evidence="6">Tetratricopeptide repeat protein</fullName>
    </recommendedName>
</protein>
<sequence>MKHNTPNPRTLSVVKRLAVAVTALVLSMGPALAWKESPPLRQVSEKPFGEYLAGLHAARNSDLHMAADFYAKILALDPDDQMILRKSFSIFIADGQYDKASDVAHKLADDNVGDSMVQMYLFLEQMKTGNHDAALLALNNLGDAGVYGLFKPLFQSWVLLAKGDAKMAEANIEVSLKDKNFLDFKKFHAGLFYDFLGKTHLAEQMYSEALLVPGALSLRTVEAYGILLQRIGREEDARQLYTNYLEKAPENARLLRALADLDKGEKNKSPAVPLISSEAEGVAEIFYTAANFLMQDNIRTPATIYLQYAKYLKQDFFIADYLLGQIFEAELYYEGALKSYERITREHAQYFRARLQMAWVLEKQGQVDQAIAAMTHLSQEFPKNTEIFAALGDVYRMHSRFDESAVAYSRLLKQLPAYKETHWSIFYTRGIVYEQGQKWEQAEADFLKALELRPDQPQVLNYLAYSWVDKGINVEKARVMLERAVELRPHDGYIIDSLGWALYRMGDMSKAVEYLEKAVLLQTDDWAINDHLGDAYWAVGRKNEAKFQWRHALSLKPDAELVAKIKTKIRDGK</sequence>
<dbReference type="OrthoDB" id="9766710at2"/>
<keyword evidence="5" id="KW-1185">Reference proteome</keyword>
<comment type="caution">
    <text evidence="4">The sequence shown here is derived from an EMBL/GenBank/DDBJ whole genome shotgun (WGS) entry which is preliminary data.</text>
</comment>
<evidence type="ECO:0000313" key="4">
    <source>
        <dbReference type="EMBL" id="PHZ85918.1"/>
    </source>
</evidence>
<dbReference type="InParanoid" id="A0A2G4YU96"/>
<reference evidence="4 5" key="1">
    <citation type="submission" date="2017-10" db="EMBL/GenBank/DDBJ databases">
        <title>Frigbacter circumglobatus gen. nov. sp. nov., isolated from sediment cultured in situ.</title>
        <authorList>
            <person name="Zhao Z."/>
        </authorList>
    </citation>
    <scope>NUCLEOTIDE SEQUENCE [LARGE SCALE GENOMIC DNA]</scope>
    <source>
        <strain evidence="4 5">ZYL</strain>
    </source>
</reference>
<evidence type="ECO:0000313" key="5">
    <source>
        <dbReference type="Proteomes" id="UP000229730"/>
    </source>
</evidence>
<feature type="repeat" description="TPR" evidence="3">
    <location>
        <begin position="385"/>
        <end position="418"/>
    </location>
</feature>
<dbReference type="Pfam" id="PF13181">
    <property type="entry name" value="TPR_8"/>
    <property type="match status" value="2"/>
</dbReference>
<keyword evidence="1" id="KW-0677">Repeat</keyword>
<dbReference type="SMART" id="SM00028">
    <property type="entry name" value="TPR"/>
    <property type="match status" value="7"/>
</dbReference>
<evidence type="ECO:0000256" key="2">
    <source>
        <dbReference type="ARBA" id="ARBA00022803"/>
    </source>
</evidence>
<dbReference type="InterPro" id="IPR050498">
    <property type="entry name" value="Ycf3"/>
</dbReference>
<feature type="repeat" description="TPR" evidence="3">
    <location>
        <begin position="423"/>
        <end position="456"/>
    </location>
</feature>
<evidence type="ECO:0000256" key="3">
    <source>
        <dbReference type="PROSITE-ProRule" id="PRU00339"/>
    </source>
</evidence>
<dbReference type="Gene3D" id="1.25.40.10">
    <property type="entry name" value="Tetratricopeptide repeat domain"/>
    <property type="match status" value="2"/>
</dbReference>
<dbReference type="PANTHER" id="PTHR44858">
    <property type="entry name" value="TETRATRICOPEPTIDE REPEAT PROTEIN 6"/>
    <property type="match status" value="1"/>
</dbReference>
<dbReference type="Pfam" id="PF14559">
    <property type="entry name" value="TPR_19"/>
    <property type="match status" value="1"/>
</dbReference>
<feature type="repeat" description="TPR" evidence="3">
    <location>
        <begin position="492"/>
        <end position="525"/>
    </location>
</feature>
<dbReference type="EMBL" id="PDEM01000009">
    <property type="protein sequence ID" value="PHZ85918.1"/>
    <property type="molecule type" value="Genomic_DNA"/>
</dbReference>
<dbReference type="InterPro" id="IPR019734">
    <property type="entry name" value="TPR_rpt"/>
</dbReference>
<dbReference type="RefSeq" id="WP_099471503.1">
    <property type="nucleotide sequence ID" value="NZ_CP041025.1"/>
</dbReference>
<evidence type="ECO:0000256" key="1">
    <source>
        <dbReference type="ARBA" id="ARBA00022737"/>
    </source>
</evidence>
<accession>A0A2G4YU96</accession>
<name>A0A2G4YU96_9PROT</name>
<dbReference type="AlphaFoldDB" id="A0A2G4YU96"/>
<dbReference type="PANTHER" id="PTHR44858:SF1">
    <property type="entry name" value="UDP-N-ACETYLGLUCOSAMINE--PEPTIDE N-ACETYLGLUCOSAMINYLTRANSFERASE SPINDLY-RELATED"/>
    <property type="match status" value="1"/>
</dbReference>
<organism evidence="4 5">
    <name type="scientific">Paremcibacter congregatus</name>
    <dbReference type="NCBI Taxonomy" id="2043170"/>
    <lineage>
        <taxon>Bacteria</taxon>
        <taxon>Pseudomonadati</taxon>
        <taxon>Pseudomonadota</taxon>
        <taxon>Alphaproteobacteria</taxon>
        <taxon>Emcibacterales</taxon>
        <taxon>Emcibacteraceae</taxon>
        <taxon>Paremcibacter</taxon>
    </lineage>
</organism>